<organism evidence="3 4">
    <name type="scientific">Pleurodeles waltl</name>
    <name type="common">Iberian ribbed newt</name>
    <dbReference type="NCBI Taxonomy" id="8319"/>
    <lineage>
        <taxon>Eukaryota</taxon>
        <taxon>Metazoa</taxon>
        <taxon>Chordata</taxon>
        <taxon>Craniata</taxon>
        <taxon>Vertebrata</taxon>
        <taxon>Euteleostomi</taxon>
        <taxon>Amphibia</taxon>
        <taxon>Batrachia</taxon>
        <taxon>Caudata</taxon>
        <taxon>Salamandroidea</taxon>
        <taxon>Salamandridae</taxon>
        <taxon>Pleurodelinae</taxon>
        <taxon>Pleurodeles</taxon>
    </lineage>
</organism>
<evidence type="ECO:0000256" key="2">
    <source>
        <dbReference type="SAM" id="MobiDB-lite"/>
    </source>
</evidence>
<keyword evidence="4" id="KW-1185">Reference proteome</keyword>
<name>A0AAV7M0D8_PLEWA</name>
<evidence type="ECO:0000256" key="1">
    <source>
        <dbReference type="SAM" id="Coils"/>
    </source>
</evidence>
<evidence type="ECO:0000313" key="4">
    <source>
        <dbReference type="Proteomes" id="UP001066276"/>
    </source>
</evidence>
<proteinExistence type="predicted"/>
<feature type="compositionally biased region" description="Basic and acidic residues" evidence="2">
    <location>
        <begin position="7"/>
        <end position="17"/>
    </location>
</feature>
<feature type="region of interest" description="Disordered" evidence="2">
    <location>
        <begin position="1"/>
        <end position="48"/>
    </location>
</feature>
<sequence>MVSQRHSTKEGSLKDLFNKTPAKKAAQSQTPEVEGRETAGLGSSEGVGEPLTRTFMEQLFKPLCEDFATVKQEIAADIKDLKREVVDLGQRVDTIEQTHDTQVEELDCHRKELLTLQDKNQELQYQIEDLENRSCCSNIQIKGVPAQAMTGPWRILCAFFSPRGPGLEGTEHCA</sequence>
<dbReference type="AlphaFoldDB" id="A0AAV7M0D8"/>
<gene>
    <name evidence="3" type="ORF">NDU88_001729</name>
</gene>
<dbReference type="EMBL" id="JANPWB010000014">
    <property type="protein sequence ID" value="KAJ1096594.1"/>
    <property type="molecule type" value="Genomic_DNA"/>
</dbReference>
<dbReference type="Proteomes" id="UP001066276">
    <property type="component" value="Chromosome 10"/>
</dbReference>
<comment type="caution">
    <text evidence="3">The sequence shown here is derived from an EMBL/GenBank/DDBJ whole genome shotgun (WGS) entry which is preliminary data.</text>
</comment>
<accession>A0AAV7M0D8</accession>
<reference evidence="3" key="1">
    <citation type="journal article" date="2022" name="bioRxiv">
        <title>Sequencing and chromosome-scale assembly of the giantPleurodeles waltlgenome.</title>
        <authorList>
            <person name="Brown T."/>
            <person name="Elewa A."/>
            <person name="Iarovenko S."/>
            <person name="Subramanian E."/>
            <person name="Araus A.J."/>
            <person name="Petzold A."/>
            <person name="Susuki M."/>
            <person name="Suzuki K.-i.T."/>
            <person name="Hayashi T."/>
            <person name="Toyoda A."/>
            <person name="Oliveira C."/>
            <person name="Osipova E."/>
            <person name="Leigh N.D."/>
            <person name="Simon A."/>
            <person name="Yun M.H."/>
        </authorList>
    </citation>
    <scope>NUCLEOTIDE SEQUENCE</scope>
    <source>
        <strain evidence="3">20211129_DDA</strain>
        <tissue evidence="3">Liver</tissue>
    </source>
</reference>
<evidence type="ECO:0000313" key="3">
    <source>
        <dbReference type="EMBL" id="KAJ1096594.1"/>
    </source>
</evidence>
<feature type="coiled-coil region" evidence="1">
    <location>
        <begin position="71"/>
        <end position="133"/>
    </location>
</feature>
<protein>
    <submittedName>
        <fullName evidence="3">Uncharacterized protein</fullName>
    </submittedName>
</protein>
<keyword evidence="1" id="KW-0175">Coiled coil</keyword>